<dbReference type="PANTHER" id="PTHR28661:SF1">
    <property type="entry name" value="MICROTUBULE NUCLEATION FACTOR SSNA1"/>
    <property type="match status" value="1"/>
</dbReference>
<keyword evidence="3" id="KW-1185">Reference proteome</keyword>
<keyword evidence="1" id="KW-0175">Coiled coil</keyword>
<evidence type="ECO:0000313" key="3">
    <source>
        <dbReference type="Proteomes" id="UP000494165"/>
    </source>
</evidence>
<organism evidence="2 3">
    <name type="scientific">Cloeon dipterum</name>
    <dbReference type="NCBI Taxonomy" id="197152"/>
    <lineage>
        <taxon>Eukaryota</taxon>
        <taxon>Metazoa</taxon>
        <taxon>Ecdysozoa</taxon>
        <taxon>Arthropoda</taxon>
        <taxon>Hexapoda</taxon>
        <taxon>Insecta</taxon>
        <taxon>Pterygota</taxon>
        <taxon>Palaeoptera</taxon>
        <taxon>Ephemeroptera</taxon>
        <taxon>Pisciforma</taxon>
        <taxon>Baetidae</taxon>
        <taxon>Cloeon</taxon>
    </lineage>
</organism>
<reference evidence="2 3" key="1">
    <citation type="submission" date="2020-04" db="EMBL/GenBank/DDBJ databases">
        <authorList>
            <person name="Alioto T."/>
            <person name="Alioto T."/>
            <person name="Gomez Garrido J."/>
        </authorList>
    </citation>
    <scope>NUCLEOTIDE SEQUENCE [LARGE SCALE GENOMIC DNA]</scope>
</reference>
<dbReference type="InterPro" id="IPR033362">
    <property type="entry name" value="SSNA1_fam"/>
</dbReference>
<sequence length="107" mass="12203">MSQQEMLLQQQFQELVGTVESLRLRRQSLQQVISAEEEKRGRLLEEIQKATQEAEACDNRIKSLVVARDKLDSTITQTETAFEKILENTELLLAITKKTGGEIDEIV</sequence>
<dbReference type="EMBL" id="CADEPI010000157">
    <property type="protein sequence ID" value="CAB3378103.1"/>
    <property type="molecule type" value="Genomic_DNA"/>
</dbReference>
<feature type="coiled-coil region" evidence="1">
    <location>
        <begin position="19"/>
        <end position="60"/>
    </location>
</feature>
<gene>
    <name evidence="2" type="ORF">CLODIP_2_CD09421</name>
</gene>
<dbReference type="GO" id="GO:0036064">
    <property type="term" value="C:ciliary basal body"/>
    <property type="evidence" value="ECO:0007669"/>
    <property type="project" value="TreeGrafter"/>
</dbReference>
<accession>A0A8S1DJE0</accession>
<proteinExistence type="predicted"/>
<evidence type="ECO:0000313" key="2">
    <source>
        <dbReference type="EMBL" id="CAB3378103.1"/>
    </source>
</evidence>
<dbReference type="OrthoDB" id="295355at2759"/>
<dbReference type="Proteomes" id="UP000494165">
    <property type="component" value="Unassembled WGS sequence"/>
</dbReference>
<dbReference type="AlphaFoldDB" id="A0A8S1DJE0"/>
<protein>
    <submittedName>
        <fullName evidence="2">Uncharacterized protein</fullName>
    </submittedName>
</protein>
<evidence type="ECO:0000256" key="1">
    <source>
        <dbReference type="SAM" id="Coils"/>
    </source>
</evidence>
<dbReference type="PANTHER" id="PTHR28661">
    <property type="entry name" value="SJOEGREN SYNDROME NUCLEAR AUTOANTIGEN 1"/>
    <property type="match status" value="1"/>
</dbReference>
<comment type="caution">
    <text evidence="2">The sequence shown here is derived from an EMBL/GenBank/DDBJ whole genome shotgun (WGS) entry which is preliminary data.</text>
</comment>
<name>A0A8S1DJE0_9INSE</name>